<name>A0ABV4P6K6_9GAMM</name>
<evidence type="ECO:0008006" key="4">
    <source>
        <dbReference type="Google" id="ProtNLM"/>
    </source>
</evidence>
<reference evidence="2 3" key="1">
    <citation type="submission" date="2024-08" db="EMBL/GenBank/DDBJ databases">
        <authorList>
            <person name="Ishaq N."/>
        </authorList>
    </citation>
    <scope>NUCLEOTIDE SEQUENCE [LARGE SCALE GENOMIC DNA]</scope>
    <source>
        <strain evidence="2 3">DSM 18651</strain>
    </source>
</reference>
<dbReference type="Proteomes" id="UP001569428">
    <property type="component" value="Unassembled WGS sequence"/>
</dbReference>
<proteinExistence type="predicted"/>
<sequence length="138" mass="15165">MFNKLFLLVYGQIFSAETKREKDLFSAKISASVQMALLITLNLVSVFFLTYALVKTFTPIDIIGAHRKLILTIVGSIMLILILAIYSATCTIGDVGSRYFILLNREIATDSKLPTIAKAYPILSLVCLGCSIVVLTLT</sequence>
<evidence type="ECO:0000313" key="2">
    <source>
        <dbReference type="EMBL" id="MFA0813986.1"/>
    </source>
</evidence>
<feature type="transmembrane region" description="Helical" evidence="1">
    <location>
        <begin position="119"/>
        <end position="137"/>
    </location>
</feature>
<keyword evidence="3" id="KW-1185">Reference proteome</keyword>
<evidence type="ECO:0000313" key="3">
    <source>
        <dbReference type="Proteomes" id="UP001569428"/>
    </source>
</evidence>
<keyword evidence="1" id="KW-0812">Transmembrane</keyword>
<dbReference type="RefSeq" id="WP_371841830.1">
    <property type="nucleotide sequence ID" value="NZ_JBGMEK010000188.1"/>
</dbReference>
<accession>A0ABV4P6K6</accession>
<gene>
    <name evidence="2" type="ORF">ACCI49_24265</name>
</gene>
<feature type="transmembrane region" description="Helical" evidence="1">
    <location>
        <begin position="69"/>
        <end position="89"/>
    </location>
</feature>
<feature type="transmembrane region" description="Helical" evidence="1">
    <location>
        <begin position="31"/>
        <end position="57"/>
    </location>
</feature>
<keyword evidence="1" id="KW-0472">Membrane</keyword>
<keyword evidence="1" id="KW-1133">Transmembrane helix</keyword>
<dbReference type="EMBL" id="JBGMEK010000188">
    <property type="protein sequence ID" value="MFA0813986.1"/>
    <property type="molecule type" value="Genomic_DNA"/>
</dbReference>
<evidence type="ECO:0000256" key="1">
    <source>
        <dbReference type="SAM" id="Phobius"/>
    </source>
</evidence>
<organism evidence="2 3">
    <name type="scientific">Microbulbifer epialgicus</name>
    <dbReference type="NCBI Taxonomy" id="393907"/>
    <lineage>
        <taxon>Bacteria</taxon>
        <taxon>Pseudomonadati</taxon>
        <taxon>Pseudomonadota</taxon>
        <taxon>Gammaproteobacteria</taxon>
        <taxon>Cellvibrionales</taxon>
        <taxon>Microbulbiferaceae</taxon>
        <taxon>Microbulbifer</taxon>
    </lineage>
</organism>
<protein>
    <recommendedName>
        <fullName evidence="4">ABC transporter permease</fullName>
    </recommendedName>
</protein>
<comment type="caution">
    <text evidence="2">The sequence shown here is derived from an EMBL/GenBank/DDBJ whole genome shotgun (WGS) entry which is preliminary data.</text>
</comment>